<protein>
    <recommendedName>
        <fullName evidence="2">RNA polymerase sigma-70 region 4 domain-containing protein</fullName>
    </recommendedName>
</protein>
<dbReference type="AlphaFoldDB" id="A0A0F9FH05"/>
<name>A0A0F9FH05_9ZZZZ</name>
<accession>A0A0F9FH05</accession>
<sequence>MVKLSKGHVKWVLENLLIMKCGELPQGSRGDGTPSSIGGRTAKTSATFTDVAEDVGEVERRLNMCGKDGLIPILWYTCAMTREYIALNLGITKKEVKDRGKKAMNYITQEWPPTRSYEETKP</sequence>
<proteinExistence type="predicted"/>
<gene>
    <name evidence="1" type="ORF">LCGC14_1953600</name>
</gene>
<evidence type="ECO:0008006" key="2">
    <source>
        <dbReference type="Google" id="ProtNLM"/>
    </source>
</evidence>
<organism evidence="1">
    <name type="scientific">marine sediment metagenome</name>
    <dbReference type="NCBI Taxonomy" id="412755"/>
    <lineage>
        <taxon>unclassified sequences</taxon>
        <taxon>metagenomes</taxon>
        <taxon>ecological metagenomes</taxon>
    </lineage>
</organism>
<reference evidence="1" key="1">
    <citation type="journal article" date="2015" name="Nature">
        <title>Complex archaea that bridge the gap between prokaryotes and eukaryotes.</title>
        <authorList>
            <person name="Spang A."/>
            <person name="Saw J.H."/>
            <person name="Jorgensen S.L."/>
            <person name="Zaremba-Niedzwiedzka K."/>
            <person name="Martijn J."/>
            <person name="Lind A.E."/>
            <person name="van Eijk R."/>
            <person name="Schleper C."/>
            <person name="Guy L."/>
            <person name="Ettema T.J."/>
        </authorList>
    </citation>
    <scope>NUCLEOTIDE SEQUENCE</scope>
</reference>
<dbReference type="EMBL" id="LAZR01021373">
    <property type="protein sequence ID" value="KKL85553.1"/>
    <property type="molecule type" value="Genomic_DNA"/>
</dbReference>
<evidence type="ECO:0000313" key="1">
    <source>
        <dbReference type="EMBL" id="KKL85553.1"/>
    </source>
</evidence>
<comment type="caution">
    <text evidence="1">The sequence shown here is derived from an EMBL/GenBank/DDBJ whole genome shotgun (WGS) entry which is preliminary data.</text>
</comment>